<comment type="caution">
    <text evidence="6">The sequence shown here is derived from an EMBL/GenBank/DDBJ whole genome shotgun (WGS) entry which is preliminary data.</text>
</comment>
<keyword evidence="2 3" id="KW-0342">GTP-binding</keyword>
<dbReference type="InterPro" id="IPR019991">
    <property type="entry name" value="GTP-bd_ribosome_bgen"/>
</dbReference>
<feature type="binding site" evidence="4">
    <location>
        <begin position="129"/>
        <end position="134"/>
    </location>
    <ligand>
        <name>GTP</name>
        <dbReference type="ChEBI" id="CHEBI:37565"/>
    </ligand>
</feature>
<dbReference type="GO" id="GO:0005525">
    <property type="term" value="F:GTP binding"/>
    <property type="evidence" value="ECO:0007669"/>
    <property type="project" value="UniProtKB-KW"/>
</dbReference>
<dbReference type="InterPro" id="IPR023179">
    <property type="entry name" value="GTP-bd_ortho_bundle_sf"/>
</dbReference>
<dbReference type="GO" id="GO:0005737">
    <property type="term" value="C:cytoplasm"/>
    <property type="evidence" value="ECO:0007669"/>
    <property type="project" value="UniProtKB-SubCell"/>
</dbReference>
<dbReference type="PROSITE" id="PS51721">
    <property type="entry name" value="G_CP"/>
    <property type="match status" value="1"/>
</dbReference>
<keyword evidence="1 3" id="KW-0547">Nucleotide-binding</keyword>
<protein>
    <recommendedName>
        <fullName evidence="3">Ribosome biogenesis GTPase A</fullName>
    </recommendedName>
</protein>
<dbReference type="InterPro" id="IPR016478">
    <property type="entry name" value="GTPase_MTG1"/>
</dbReference>
<dbReference type="NCBIfam" id="TIGR03596">
    <property type="entry name" value="GTPase_YlqF"/>
    <property type="match status" value="1"/>
</dbReference>
<dbReference type="Proteomes" id="UP001221217">
    <property type="component" value="Unassembled WGS sequence"/>
</dbReference>
<evidence type="ECO:0000313" key="7">
    <source>
        <dbReference type="Proteomes" id="UP001221217"/>
    </source>
</evidence>
<dbReference type="InterPro" id="IPR027417">
    <property type="entry name" value="P-loop_NTPase"/>
</dbReference>
<evidence type="ECO:0000259" key="5">
    <source>
        <dbReference type="PROSITE" id="PS51721"/>
    </source>
</evidence>
<organism evidence="6 7">
    <name type="scientific">Candidatus Thalassospirochaeta sargassi</name>
    <dbReference type="NCBI Taxonomy" id="3119039"/>
    <lineage>
        <taxon>Bacteria</taxon>
        <taxon>Pseudomonadati</taxon>
        <taxon>Spirochaetota</taxon>
        <taxon>Spirochaetia</taxon>
        <taxon>Spirochaetales</taxon>
        <taxon>Spirochaetaceae</taxon>
        <taxon>Candidatus Thalassospirochaeta</taxon>
    </lineage>
</organism>
<evidence type="ECO:0000256" key="3">
    <source>
        <dbReference type="PIRNR" id="PIRNR006230"/>
    </source>
</evidence>
<dbReference type="PANTHER" id="PTHR45782:SF4">
    <property type="entry name" value="MITOCHONDRIAL RIBOSOME-ASSOCIATED GTPASE 1"/>
    <property type="match status" value="1"/>
</dbReference>
<comment type="function">
    <text evidence="3">Required for a late step of 50S ribosomal subunit assembly. Has GTPase activity.</text>
</comment>
<dbReference type="Gene3D" id="3.40.50.300">
    <property type="entry name" value="P-loop containing nucleotide triphosphate hydrolases"/>
    <property type="match status" value="1"/>
</dbReference>
<dbReference type="SUPFAM" id="SSF52540">
    <property type="entry name" value="P-loop containing nucleoside triphosphate hydrolases"/>
    <property type="match status" value="1"/>
</dbReference>
<name>A0AAJ1IAX2_9SPIO</name>
<dbReference type="AlphaFoldDB" id="A0AAJ1IAX2"/>
<reference evidence="6 7" key="1">
    <citation type="submission" date="2022-12" db="EMBL/GenBank/DDBJ databases">
        <title>Metagenome assembled genome from gulf of manar.</title>
        <authorList>
            <person name="Kohli P."/>
            <person name="Pk S."/>
            <person name="Venkata Ramana C."/>
            <person name="Sasikala C."/>
        </authorList>
    </citation>
    <scope>NUCLEOTIDE SEQUENCE [LARGE SCALE GENOMIC DNA]</scope>
    <source>
        <strain evidence="6">JB008</strain>
    </source>
</reference>
<comment type="similarity">
    <text evidence="3">Belongs to the TRAFAC class YlqF/YawG GTPase family. MTG1 subfamily.</text>
</comment>
<dbReference type="PANTHER" id="PTHR45782">
    <property type="entry name" value="MITOCHONDRIAL RIBOSOME-ASSOCIATED GTPASE 1"/>
    <property type="match status" value="1"/>
</dbReference>
<dbReference type="InterPro" id="IPR006073">
    <property type="entry name" value="GTP-bd"/>
</dbReference>
<dbReference type="GO" id="GO:0003924">
    <property type="term" value="F:GTPase activity"/>
    <property type="evidence" value="ECO:0007669"/>
    <property type="project" value="TreeGrafter"/>
</dbReference>
<evidence type="ECO:0000313" key="6">
    <source>
        <dbReference type="EMBL" id="MDC7225910.1"/>
    </source>
</evidence>
<accession>A0AAJ1IAX2</accession>
<sequence length="299" mass="33527">MRQVHRQIQWFPGHMNKTRRLIEEQINRIDIVVEILDARVPQASRNPLLEEITAEKPVLLVLNKSDLAESELTAAWIKQFEASGYHAAAVTSTEPKTVTGILSRCRQIAEKETGKSGNKVNVLVAGVPNVGKSTIINALKKEKKTSVQNKPGHTRDFQRIVVSNTMTLIDTPGILWHKFEPETGFRLAVMGCIKDSILDSYMIASAALLMLRNAYPDRLASRYNLEEDDMPLEEEALIELIGRSRGMIRKGGVVDFERACNIIIREIRDGKLGRMSFESPDPADSRYSPDIFSDLQISG</sequence>
<feature type="domain" description="CP-type G" evidence="5">
    <location>
        <begin position="15"/>
        <end position="177"/>
    </location>
</feature>
<feature type="binding site" evidence="4">
    <location>
        <begin position="63"/>
        <end position="66"/>
    </location>
    <ligand>
        <name>GTP</name>
        <dbReference type="ChEBI" id="CHEBI:37565"/>
    </ligand>
</feature>
<proteinExistence type="inferred from homology"/>
<dbReference type="PIRSF" id="PIRSF006230">
    <property type="entry name" value="MG442"/>
    <property type="match status" value="1"/>
</dbReference>
<dbReference type="Pfam" id="PF01926">
    <property type="entry name" value="MMR_HSR1"/>
    <property type="match status" value="1"/>
</dbReference>
<dbReference type="EMBL" id="JAQQAL010000010">
    <property type="protein sequence ID" value="MDC7225910.1"/>
    <property type="molecule type" value="Genomic_DNA"/>
</dbReference>
<feature type="binding site" evidence="4">
    <location>
        <position position="173"/>
    </location>
    <ligand>
        <name>GTP</name>
        <dbReference type="ChEBI" id="CHEBI:37565"/>
    </ligand>
</feature>
<dbReference type="InterPro" id="IPR030378">
    <property type="entry name" value="G_CP_dom"/>
</dbReference>
<evidence type="ECO:0000256" key="1">
    <source>
        <dbReference type="ARBA" id="ARBA00022741"/>
    </source>
</evidence>
<comment type="subcellular location">
    <subcellularLocation>
        <location evidence="3">Cytoplasm</location>
    </subcellularLocation>
</comment>
<dbReference type="GO" id="GO:0006412">
    <property type="term" value="P:translation"/>
    <property type="evidence" value="ECO:0007669"/>
    <property type="project" value="TreeGrafter"/>
</dbReference>
<evidence type="ECO:0000256" key="2">
    <source>
        <dbReference type="ARBA" id="ARBA00023134"/>
    </source>
</evidence>
<evidence type="ECO:0000256" key="4">
    <source>
        <dbReference type="PIRSR" id="PIRSR006230-1"/>
    </source>
</evidence>
<gene>
    <name evidence="6" type="primary">ylqF</name>
    <name evidence="6" type="ORF">PQJ61_04000</name>
</gene>
<keyword evidence="3" id="KW-0963">Cytoplasm</keyword>
<dbReference type="CDD" id="cd01856">
    <property type="entry name" value="YlqF"/>
    <property type="match status" value="1"/>
</dbReference>
<dbReference type="Gene3D" id="1.10.1580.10">
    <property type="match status" value="1"/>
</dbReference>